<keyword evidence="1" id="KW-0479">Metal-binding</keyword>
<dbReference type="GeneID" id="106813111"/>
<evidence type="ECO:0000313" key="5">
    <source>
        <dbReference type="RefSeq" id="XP_014672653.1"/>
    </source>
</evidence>
<evidence type="ECO:0000256" key="2">
    <source>
        <dbReference type="SAM" id="MobiDB-lite"/>
    </source>
</evidence>
<dbReference type="Pfam" id="PF03564">
    <property type="entry name" value="DUF1759"/>
    <property type="match status" value="1"/>
</dbReference>
<dbReference type="Proteomes" id="UP000695022">
    <property type="component" value="Unplaced"/>
</dbReference>
<accession>A0ABM1EKD2</accession>
<name>A0ABM1EKD2_PRICU</name>
<evidence type="ECO:0000259" key="3">
    <source>
        <dbReference type="PROSITE" id="PS50158"/>
    </source>
</evidence>
<keyword evidence="4" id="KW-1185">Reference proteome</keyword>
<evidence type="ECO:0000256" key="1">
    <source>
        <dbReference type="PROSITE-ProRule" id="PRU00047"/>
    </source>
</evidence>
<reference evidence="5" key="1">
    <citation type="submission" date="2025-08" db="UniProtKB">
        <authorList>
            <consortium name="RefSeq"/>
        </authorList>
    </citation>
    <scope>IDENTIFICATION</scope>
</reference>
<keyword evidence="1" id="KW-0863">Zinc-finger</keyword>
<dbReference type="PROSITE" id="PS50158">
    <property type="entry name" value="ZF_CCHC"/>
    <property type="match status" value="1"/>
</dbReference>
<dbReference type="InterPro" id="IPR005312">
    <property type="entry name" value="DUF1759"/>
</dbReference>
<sequence length="1038" mass="117751">METVLKEAKSAASDDSAAPDTRGAESGQGTDVCGAEGRGARPKRQTEKGRLFSIETKKKRRNKTFSKVDSRTERMKKLLAEHVEYGAMKDEYSQWMASYEEFFNAHDEYCALLDDEERDNYYEEWFNERDQCLRSFKSTVEDWFSRRKKNVRLKQSSGHFREDDNQSIISGISSVRSRRSKASCSASLANSVSSARVLAEQKRAELLARVSMSKKRQALEQAKLQLKFDEEELELAAGIAIEEAKCAALNRLEIADNASVQQSMPALNPNAPQFASVMHRHLQKPASEIKRFDGNLMDYRKFMRQFNSKVVLNTDTDEERMNFLEQYTGEEANRIVSGFSHLDARQGYQAAMKELEERYGDVEVIANAFIRKALTWPTIKADDAKALGDFSIFLTECENAVLSIEAVKVLEYPDNMRKLLMKLPYYFHDKWRGIVLQTKENHGVVKFHQLVQLVKQEAKKANDPMYGKAALNEAHHRNYSNYSEACRSQKTSSSARSRASFATNITDVYTAKGSSFNSPCTYCGADQHVLESCQQLVMLPSRERIDFLRSKGLCFGCLKPGHQRRECRMIASCSHCNGRHPSVLHTSWTRPPVDKVAIRPNGKVKVERKDVVGAYVAANACNRRITGEGECTMAVIPVRVKMKNGLKSVDTYAFLDPGSSVTFCTEDLLREIGGSGRKMKITLDTMGVPHTMSTYTVKGIEVCDLQAEFEVCLPKTYTNVRMPVSKCHIPTQVDIAHWPHLKGINLPEIQGEIGLLIGNNVPDAYTPLEIRTGPSGSPHATKTRLGWVVWNVVRGVDVTAVSEHPNRFLVNRVEVIREMDEMKKLDHLVRSSINFDFPESITDDKKEDSQEDKRFREKVSSSIRLVDGHYEIRLPFRKDDEVLPNNRAQAMQRLKSLKKKLEKDMQFQSDYKDFMSSILEKGYAEKVPEGELHKNDGREWYIPHHGVYHPKKPGKIRVVFDCTATHQGVSLNSRLLQGPDLTNSLIGVLLRFRQEKVAVMADIEAMFYQVKVSTEDTNATNSVKAKSDYRGRLTHVIT</sequence>
<feature type="region of interest" description="Disordered" evidence="2">
    <location>
        <begin position="1"/>
        <end position="48"/>
    </location>
</feature>
<dbReference type="PANTHER" id="PTHR47331">
    <property type="entry name" value="PHD-TYPE DOMAIN-CONTAINING PROTEIN"/>
    <property type="match status" value="1"/>
</dbReference>
<dbReference type="InterPro" id="IPR001878">
    <property type="entry name" value="Znf_CCHC"/>
</dbReference>
<dbReference type="RefSeq" id="XP_014672653.1">
    <property type="nucleotide sequence ID" value="XM_014817167.1"/>
</dbReference>
<protein>
    <submittedName>
        <fullName evidence="5">Uncharacterized protein LOC106813111</fullName>
    </submittedName>
</protein>
<feature type="compositionally biased region" description="Low complexity" evidence="2">
    <location>
        <begin position="10"/>
        <end position="20"/>
    </location>
</feature>
<dbReference type="SMART" id="SM00343">
    <property type="entry name" value="ZnF_C2HC"/>
    <property type="match status" value="2"/>
</dbReference>
<organism evidence="4 5">
    <name type="scientific">Priapulus caudatus</name>
    <name type="common">Priapulid worm</name>
    <dbReference type="NCBI Taxonomy" id="37621"/>
    <lineage>
        <taxon>Eukaryota</taxon>
        <taxon>Metazoa</taxon>
        <taxon>Ecdysozoa</taxon>
        <taxon>Scalidophora</taxon>
        <taxon>Priapulida</taxon>
        <taxon>Priapulimorpha</taxon>
        <taxon>Priapulimorphida</taxon>
        <taxon>Priapulidae</taxon>
        <taxon>Priapulus</taxon>
    </lineage>
</organism>
<keyword evidence="1" id="KW-0862">Zinc</keyword>
<proteinExistence type="predicted"/>
<evidence type="ECO:0000313" key="4">
    <source>
        <dbReference type="Proteomes" id="UP000695022"/>
    </source>
</evidence>
<dbReference type="PANTHER" id="PTHR47331:SF1">
    <property type="entry name" value="GAG-LIKE PROTEIN"/>
    <property type="match status" value="1"/>
</dbReference>
<gene>
    <name evidence="5" type="primary">LOC106813111</name>
</gene>
<feature type="domain" description="CCHC-type" evidence="3">
    <location>
        <begin position="554"/>
        <end position="568"/>
    </location>
</feature>